<evidence type="ECO:0000259" key="1">
    <source>
        <dbReference type="Pfam" id="PF13443"/>
    </source>
</evidence>
<dbReference type="GO" id="GO:0003677">
    <property type="term" value="F:DNA binding"/>
    <property type="evidence" value="ECO:0007669"/>
    <property type="project" value="InterPro"/>
</dbReference>
<dbReference type="RefSeq" id="WP_212188150.1">
    <property type="nucleotide sequence ID" value="NZ_JAGTAR010000001.1"/>
</dbReference>
<dbReference type="EMBL" id="JAGTAR010000001">
    <property type="protein sequence ID" value="MBR8534249.1"/>
    <property type="molecule type" value="Genomic_DNA"/>
</dbReference>
<keyword evidence="3" id="KW-1185">Reference proteome</keyword>
<dbReference type="InterPro" id="IPR001387">
    <property type="entry name" value="Cro/C1-type_HTH"/>
</dbReference>
<gene>
    <name evidence="2" type="ORF">KDU71_01670</name>
</gene>
<organism evidence="2 3">
    <name type="scientific">Carboxylicivirga sediminis</name>
    <dbReference type="NCBI Taxonomy" id="2006564"/>
    <lineage>
        <taxon>Bacteria</taxon>
        <taxon>Pseudomonadati</taxon>
        <taxon>Bacteroidota</taxon>
        <taxon>Bacteroidia</taxon>
        <taxon>Marinilabiliales</taxon>
        <taxon>Marinilabiliaceae</taxon>
        <taxon>Carboxylicivirga</taxon>
    </lineage>
</organism>
<proteinExistence type="predicted"/>
<dbReference type="SUPFAM" id="SSF47413">
    <property type="entry name" value="lambda repressor-like DNA-binding domains"/>
    <property type="match status" value="1"/>
</dbReference>
<reference evidence="2" key="1">
    <citation type="journal article" date="2018" name="Int. J. Syst. Evol. Microbiol.">
        <title>Carboxylicivirga sediminis sp. nov., isolated from coastal sediment.</title>
        <authorList>
            <person name="Wang F.Q."/>
            <person name="Ren L.H."/>
            <person name="Zou R.J."/>
            <person name="Sun Y.Z."/>
            <person name="Liu X.J."/>
            <person name="Jiang F."/>
            <person name="Liu L.J."/>
        </authorList>
    </citation>
    <scope>NUCLEOTIDE SEQUENCE</scope>
    <source>
        <strain evidence="2">JR1</strain>
    </source>
</reference>
<name>A0A941F0D2_9BACT</name>
<reference evidence="2" key="2">
    <citation type="submission" date="2021-04" db="EMBL/GenBank/DDBJ databases">
        <authorList>
            <person name="Zhang T."/>
            <person name="Zhang Y."/>
            <person name="Lu D."/>
            <person name="Zuo D."/>
            <person name="Du Z."/>
        </authorList>
    </citation>
    <scope>NUCLEOTIDE SEQUENCE</scope>
    <source>
        <strain evidence="2">JR1</strain>
    </source>
</reference>
<feature type="domain" description="HTH cro/C1-type" evidence="1">
    <location>
        <begin position="15"/>
        <end position="67"/>
    </location>
</feature>
<dbReference type="InterPro" id="IPR010982">
    <property type="entry name" value="Lambda_DNA-bd_dom_sf"/>
</dbReference>
<comment type="caution">
    <text evidence="2">The sequence shown here is derived from an EMBL/GenBank/DDBJ whole genome shotgun (WGS) entry which is preliminary data.</text>
</comment>
<protein>
    <submittedName>
        <fullName evidence="2">Helix-turn-helix transcriptional regulator</fullName>
    </submittedName>
</protein>
<accession>A0A941F0D2</accession>
<dbReference type="Pfam" id="PF13443">
    <property type="entry name" value="HTH_26"/>
    <property type="match status" value="1"/>
</dbReference>
<evidence type="ECO:0000313" key="2">
    <source>
        <dbReference type="EMBL" id="MBR8534249.1"/>
    </source>
</evidence>
<sequence length="114" mass="13423">MLRYNFTRIFKAKAIDRPFTFLRKAGFSESFASKVKNNRVNRLNLDLLERLCICIGCTPNDFMEYTPRNESIPANHPLNELRRTEKVFDLTRELNSLPLSTLEEVEQLIKSRKE</sequence>
<evidence type="ECO:0000313" key="3">
    <source>
        <dbReference type="Proteomes" id="UP000679220"/>
    </source>
</evidence>
<dbReference type="AlphaFoldDB" id="A0A941F0D2"/>
<dbReference type="Proteomes" id="UP000679220">
    <property type="component" value="Unassembled WGS sequence"/>
</dbReference>